<feature type="domain" description="DUF7587" evidence="1">
    <location>
        <begin position="39"/>
        <end position="160"/>
    </location>
</feature>
<dbReference type="InterPro" id="IPR056009">
    <property type="entry name" value="DUF7587"/>
</dbReference>
<gene>
    <name evidence="2" type="ORF">K505DRAFT_353938</name>
</gene>
<keyword evidence="3" id="KW-1185">Reference proteome</keyword>
<dbReference type="EMBL" id="MU002339">
    <property type="protein sequence ID" value="KAF2787277.1"/>
    <property type="molecule type" value="Genomic_DNA"/>
</dbReference>
<dbReference type="AlphaFoldDB" id="A0A6A6WU53"/>
<dbReference type="Pfam" id="PF24494">
    <property type="entry name" value="DUF7587"/>
    <property type="match status" value="1"/>
</dbReference>
<evidence type="ECO:0000259" key="1">
    <source>
        <dbReference type="Pfam" id="PF24494"/>
    </source>
</evidence>
<evidence type="ECO:0000313" key="3">
    <source>
        <dbReference type="Proteomes" id="UP000799757"/>
    </source>
</evidence>
<proteinExistence type="predicted"/>
<evidence type="ECO:0000313" key="2">
    <source>
        <dbReference type="EMBL" id="KAF2787277.1"/>
    </source>
</evidence>
<organism evidence="2 3">
    <name type="scientific">Melanomma pulvis-pyrius CBS 109.77</name>
    <dbReference type="NCBI Taxonomy" id="1314802"/>
    <lineage>
        <taxon>Eukaryota</taxon>
        <taxon>Fungi</taxon>
        <taxon>Dikarya</taxon>
        <taxon>Ascomycota</taxon>
        <taxon>Pezizomycotina</taxon>
        <taxon>Dothideomycetes</taxon>
        <taxon>Pleosporomycetidae</taxon>
        <taxon>Pleosporales</taxon>
        <taxon>Melanommataceae</taxon>
        <taxon>Melanomma</taxon>
    </lineage>
</organism>
<sequence>MALESLEDQLTSLNLSPDEYLAYNPSKDRPWLLQKFDNIPRYLFRVYTPRSCGITDTSWTKSKNSRYGNQASRHDIFARTDDKAVAAMLHRHLMWQKGDDNFVSWTSSLLFALVYIFHLHASLRDGSEFMDIHLCIIDTTRFARGVFLRGLDLIQAYRVVDSNLAQTEELRTRKHGGRYYFGEYLSQGALRIEGKCDIVSASALIDQGLFDLQPAFKEFTQWPKAFAPPWVYPVLKLRDEIRHKICSSSITQLFGSRWRLPMAANLIASLPYREEDSDILNFFKGTGFTGSLLFCHDLTDANQCRWRQELMLQFEDENHGL</sequence>
<dbReference type="Proteomes" id="UP000799757">
    <property type="component" value="Unassembled WGS sequence"/>
</dbReference>
<name>A0A6A6WU53_9PLEO</name>
<reference evidence="2" key="1">
    <citation type="journal article" date="2020" name="Stud. Mycol.">
        <title>101 Dothideomycetes genomes: a test case for predicting lifestyles and emergence of pathogens.</title>
        <authorList>
            <person name="Haridas S."/>
            <person name="Albert R."/>
            <person name="Binder M."/>
            <person name="Bloem J."/>
            <person name="Labutti K."/>
            <person name="Salamov A."/>
            <person name="Andreopoulos B."/>
            <person name="Baker S."/>
            <person name="Barry K."/>
            <person name="Bills G."/>
            <person name="Bluhm B."/>
            <person name="Cannon C."/>
            <person name="Castanera R."/>
            <person name="Culley D."/>
            <person name="Daum C."/>
            <person name="Ezra D."/>
            <person name="Gonzalez J."/>
            <person name="Henrissat B."/>
            <person name="Kuo A."/>
            <person name="Liang C."/>
            <person name="Lipzen A."/>
            <person name="Lutzoni F."/>
            <person name="Magnuson J."/>
            <person name="Mondo S."/>
            <person name="Nolan M."/>
            <person name="Ohm R."/>
            <person name="Pangilinan J."/>
            <person name="Park H.-J."/>
            <person name="Ramirez L."/>
            <person name="Alfaro M."/>
            <person name="Sun H."/>
            <person name="Tritt A."/>
            <person name="Yoshinaga Y."/>
            <person name="Zwiers L.-H."/>
            <person name="Turgeon B."/>
            <person name="Goodwin S."/>
            <person name="Spatafora J."/>
            <person name="Crous P."/>
            <person name="Grigoriev I."/>
        </authorList>
    </citation>
    <scope>NUCLEOTIDE SEQUENCE</scope>
    <source>
        <strain evidence="2">CBS 109.77</strain>
    </source>
</reference>
<accession>A0A6A6WU53</accession>
<dbReference type="OrthoDB" id="4152607at2759"/>
<protein>
    <recommendedName>
        <fullName evidence="1">DUF7587 domain-containing protein</fullName>
    </recommendedName>
</protein>